<dbReference type="EMBL" id="UGLW01000003">
    <property type="protein sequence ID" value="STU92507.1"/>
    <property type="molecule type" value="Genomic_DNA"/>
</dbReference>
<feature type="domain" description="DUF4422" evidence="1">
    <location>
        <begin position="6"/>
        <end position="88"/>
    </location>
</feature>
<reference evidence="2 3" key="1">
    <citation type="submission" date="2018-06" db="EMBL/GenBank/DDBJ databases">
        <authorList>
            <consortium name="Pathogen Informatics"/>
            <person name="Doyle S."/>
        </authorList>
    </citation>
    <scope>NUCLEOTIDE SEQUENCE [LARGE SCALE GENOMIC DNA]</scope>
    <source>
        <strain evidence="2 3">NCTC10313</strain>
    </source>
</reference>
<accession>A0A378A081</accession>
<dbReference type="Proteomes" id="UP000254487">
    <property type="component" value="Unassembled WGS sequence"/>
</dbReference>
<protein>
    <submittedName>
        <fullName evidence="2">Glycosyltransferase</fullName>
    </submittedName>
</protein>
<gene>
    <name evidence="2" type="ORF">NCTC10313_04666</name>
</gene>
<sequence>MNNSVKIYTSHHKPSAFLNAAIIKPLHVGKANSCNEIGCPGDDSGDNISFKNPFYCELTAHYWVWKNEELADYVGFMHYRRHLNFSEKQTFF</sequence>
<evidence type="ECO:0000313" key="3">
    <source>
        <dbReference type="Proteomes" id="UP000254487"/>
    </source>
</evidence>
<name>A0A378A081_KLEPO</name>
<dbReference type="STRING" id="1218098.GCA_001598715_04200"/>
<dbReference type="AlphaFoldDB" id="A0A378A081"/>
<dbReference type="InterPro" id="IPR025536">
    <property type="entry name" value="DUF4422"/>
</dbReference>
<organism evidence="2 3">
    <name type="scientific">Klebsiella pneumoniae subsp. ozaenae</name>
    <dbReference type="NCBI Taxonomy" id="574"/>
    <lineage>
        <taxon>Bacteria</taxon>
        <taxon>Pseudomonadati</taxon>
        <taxon>Pseudomonadota</taxon>
        <taxon>Gammaproteobacteria</taxon>
        <taxon>Enterobacterales</taxon>
        <taxon>Enterobacteriaceae</taxon>
        <taxon>Klebsiella/Raoultella group</taxon>
        <taxon>Klebsiella</taxon>
        <taxon>Klebsiella pneumoniae complex</taxon>
    </lineage>
</organism>
<keyword evidence="2" id="KW-0808">Transferase</keyword>
<dbReference type="Pfam" id="PF14393">
    <property type="entry name" value="DUF4422"/>
    <property type="match status" value="1"/>
</dbReference>
<evidence type="ECO:0000313" key="2">
    <source>
        <dbReference type="EMBL" id="STU92507.1"/>
    </source>
</evidence>
<proteinExistence type="predicted"/>
<evidence type="ECO:0000259" key="1">
    <source>
        <dbReference type="Pfam" id="PF14393"/>
    </source>
</evidence>
<dbReference type="GO" id="GO:0016740">
    <property type="term" value="F:transferase activity"/>
    <property type="evidence" value="ECO:0007669"/>
    <property type="project" value="UniProtKB-KW"/>
</dbReference>